<protein>
    <submittedName>
        <fullName evidence="2">Uncharacterized protein</fullName>
    </submittedName>
</protein>
<feature type="chain" id="PRO_5047010807" evidence="1">
    <location>
        <begin position="23"/>
        <end position="194"/>
    </location>
</feature>
<dbReference type="RefSeq" id="XP_066705162.1">
    <property type="nucleotide sequence ID" value="XM_066836269.1"/>
</dbReference>
<dbReference type="GeneID" id="92069331"/>
<evidence type="ECO:0000313" key="2">
    <source>
        <dbReference type="EMBL" id="KAK7965770.1"/>
    </source>
</evidence>
<proteinExistence type="predicted"/>
<comment type="caution">
    <text evidence="2">The sequence shown here is derived from an EMBL/GenBank/DDBJ whole genome shotgun (WGS) entry which is preliminary data.</text>
</comment>
<keyword evidence="1" id="KW-0732">Signal</keyword>
<sequence>MQLFKNFFKVLVTALLVTASTAELIKVPRGSSVVNVVTKTLDKRARETVDQGTVASANANDELYTFGLSTCIGAAAVGTANQDVGTDKILAHVSAANPDNGDFNQQFDRWEQSIRDSQMTDVKLFLSLPRPDVMPGACRAMGDIIEKAKSTCRDLGIGCVSLERRNEDVEGSPPLGTVLIKANKDVEMEGRKVS</sequence>
<feature type="signal peptide" evidence="1">
    <location>
        <begin position="1"/>
        <end position="22"/>
    </location>
</feature>
<evidence type="ECO:0000313" key="3">
    <source>
        <dbReference type="Proteomes" id="UP001391051"/>
    </source>
</evidence>
<accession>A0ABR1QSZ1</accession>
<name>A0ABR1QSZ1_9PEZI</name>
<dbReference type="EMBL" id="JAQQWE010000001">
    <property type="protein sequence ID" value="KAK7965770.1"/>
    <property type="molecule type" value="Genomic_DNA"/>
</dbReference>
<reference evidence="2 3" key="1">
    <citation type="submission" date="2023-01" db="EMBL/GenBank/DDBJ databases">
        <title>Analysis of 21 Apiospora genomes using comparative genomics revels a genus with tremendous synthesis potential of carbohydrate active enzymes and secondary metabolites.</title>
        <authorList>
            <person name="Sorensen T."/>
        </authorList>
    </citation>
    <scope>NUCLEOTIDE SEQUENCE [LARGE SCALE GENOMIC DNA]</scope>
    <source>
        <strain evidence="2 3">CBS 24483</strain>
    </source>
</reference>
<organism evidence="2 3">
    <name type="scientific">Apiospora aurea</name>
    <dbReference type="NCBI Taxonomy" id="335848"/>
    <lineage>
        <taxon>Eukaryota</taxon>
        <taxon>Fungi</taxon>
        <taxon>Dikarya</taxon>
        <taxon>Ascomycota</taxon>
        <taxon>Pezizomycotina</taxon>
        <taxon>Sordariomycetes</taxon>
        <taxon>Xylariomycetidae</taxon>
        <taxon>Amphisphaeriales</taxon>
        <taxon>Apiosporaceae</taxon>
        <taxon>Apiospora</taxon>
    </lineage>
</organism>
<gene>
    <name evidence="2" type="ORF">PG986_000047</name>
</gene>
<dbReference type="Proteomes" id="UP001391051">
    <property type="component" value="Unassembled WGS sequence"/>
</dbReference>
<keyword evidence="3" id="KW-1185">Reference proteome</keyword>
<evidence type="ECO:0000256" key="1">
    <source>
        <dbReference type="SAM" id="SignalP"/>
    </source>
</evidence>